<evidence type="ECO:0000313" key="1">
    <source>
        <dbReference type="EMBL" id="MPM95801.1"/>
    </source>
</evidence>
<protein>
    <submittedName>
        <fullName evidence="1">Uncharacterized protein</fullName>
    </submittedName>
</protein>
<reference evidence="1" key="1">
    <citation type="submission" date="2019-08" db="EMBL/GenBank/DDBJ databases">
        <authorList>
            <person name="Kucharzyk K."/>
            <person name="Murdoch R.W."/>
            <person name="Higgins S."/>
            <person name="Loffler F."/>
        </authorList>
    </citation>
    <scope>NUCLEOTIDE SEQUENCE</scope>
</reference>
<proteinExistence type="predicted"/>
<dbReference type="EMBL" id="VSSQ01042250">
    <property type="protein sequence ID" value="MPM95801.1"/>
    <property type="molecule type" value="Genomic_DNA"/>
</dbReference>
<gene>
    <name evidence="1" type="ORF">SDC9_142956</name>
</gene>
<dbReference type="InterPro" id="IPR024208">
    <property type="entry name" value="DUF3842"/>
</dbReference>
<dbReference type="Pfam" id="PF12953">
    <property type="entry name" value="DUF3842"/>
    <property type="match status" value="1"/>
</dbReference>
<comment type="caution">
    <text evidence="1">The sequence shown here is derived from an EMBL/GenBank/DDBJ whole genome shotgun (WGS) entry which is preliminary data.</text>
</comment>
<dbReference type="AlphaFoldDB" id="A0A645E2M3"/>
<sequence>MGKALTERLRAEFPGAHLRALGTNALATSAMLRAGADDGATGENALVFNLRLAELIVGPVGMLMPNGLLGEVTVSMAQAVGDSAAPKVLLPSSSCGIHLALDREPSMQQSLGSCIAKVRSLLAGYELTRGAAASLTCI</sequence>
<organism evidence="1">
    <name type="scientific">bioreactor metagenome</name>
    <dbReference type="NCBI Taxonomy" id="1076179"/>
    <lineage>
        <taxon>unclassified sequences</taxon>
        <taxon>metagenomes</taxon>
        <taxon>ecological metagenomes</taxon>
    </lineage>
</organism>
<accession>A0A645E2M3</accession>
<name>A0A645E2M3_9ZZZZ</name>